<keyword evidence="4" id="KW-1185">Reference proteome</keyword>
<evidence type="ECO:0000313" key="3">
    <source>
        <dbReference type="EMBL" id="KZV99814.1"/>
    </source>
</evidence>
<feature type="region of interest" description="Disordered" evidence="1">
    <location>
        <begin position="284"/>
        <end position="329"/>
    </location>
</feature>
<dbReference type="AlphaFoldDB" id="A0A165MVB6"/>
<name>A0A165MVB6_EXIGL</name>
<keyword evidence="2" id="KW-0732">Signal</keyword>
<dbReference type="EMBL" id="KV425906">
    <property type="protein sequence ID" value="KZV99814.1"/>
    <property type="molecule type" value="Genomic_DNA"/>
</dbReference>
<feature type="chain" id="PRO_5007862668" evidence="2">
    <location>
        <begin position="20"/>
        <end position="440"/>
    </location>
</feature>
<accession>A0A165MVB6</accession>
<feature type="compositionally biased region" description="Basic residues" evidence="1">
    <location>
        <begin position="290"/>
        <end position="304"/>
    </location>
</feature>
<gene>
    <name evidence="3" type="ORF">EXIGLDRAFT_762279</name>
</gene>
<reference evidence="3 4" key="1">
    <citation type="journal article" date="2016" name="Mol. Biol. Evol.">
        <title>Comparative Genomics of Early-Diverging Mushroom-Forming Fungi Provides Insights into the Origins of Lignocellulose Decay Capabilities.</title>
        <authorList>
            <person name="Nagy L.G."/>
            <person name="Riley R."/>
            <person name="Tritt A."/>
            <person name="Adam C."/>
            <person name="Daum C."/>
            <person name="Floudas D."/>
            <person name="Sun H."/>
            <person name="Yadav J.S."/>
            <person name="Pangilinan J."/>
            <person name="Larsson K.H."/>
            <person name="Matsuura K."/>
            <person name="Barry K."/>
            <person name="Labutti K."/>
            <person name="Kuo R."/>
            <person name="Ohm R.A."/>
            <person name="Bhattacharya S.S."/>
            <person name="Shirouzu T."/>
            <person name="Yoshinaga Y."/>
            <person name="Martin F.M."/>
            <person name="Grigoriev I.V."/>
            <person name="Hibbett D.S."/>
        </authorList>
    </citation>
    <scope>NUCLEOTIDE SEQUENCE [LARGE SCALE GENOMIC DNA]</scope>
    <source>
        <strain evidence="3 4">HHB12029</strain>
    </source>
</reference>
<dbReference type="STRING" id="1314781.A0A165MVB6"/>
<feature type="compositionally biased region" description="Low complexity" evidence="1">
    <location>
        <begin position="44"/>
        <end position="55"/>
    </location>
</feature>
<protein>
    <submittedName>
        <fullName evidence="3">Uncharacterized protein</fullName>
    </submittedName>
</protein>
<feature type="compositionally biased region" description="Basic and acidic residues" evidence="1">
    <location>
        <begin position="389"/>
        <end position="418"/>
    </location>
</feature>
<feature type="region of interest" description="Disordered" evidence="1">
    <location>
        <begin position="379"/>
        <end position="420"/>
    </location>
</feature>
<evidence type="ECO:0000256" key="1">
    <source>
        <dbReference type="SAM" id="MobiDB-lite"/>
    </source>
</evidence>
<sequence>MAGSIQMLLVIAIVKQTTLFQDIAKDDYTKLRHFLGDPQFFQGSPSAKPSPDASDIGGRPTTPLAPSDQPIPWSPSPERQLPLPSAAEKTVQETALHDTPRNSQPNNDDLQDGSSMSPSDESSSDDDTPTPPPPPRASRRAREIVWPTDKNIALANALYEHGPFNALYGGGKAAWTAVKQAMETQFDRSFSIDMLKKRAKELVADHEKSNNAAMRKSGVNKPLDTLSQVMEHVVQLKNDAATEKVHKSAKVQAKAKAEHEAGLQVQNTAASGCVDREELINIATLPSTTPRKKMAQRRKKKRARSVSSDSDKENAPSTSTKRRHHAEPDRLDDIAAVLMQQQEEDRKLLADANRQQAEAMRRQEEFFVQMQAFMQTSLARPARGGPADDAARRARRAEEKRRAEERRAERLEAEDRQHEHHRKLMVMMGGFFQTRSSRKI</sequence>
<feature type="region of interest" description="Disordered" evidence="1">
    <location>
        <begin position="40"/>
        <end position="143"/>
    </location>
</feature>
<dbReference type="Proteomes" id="UP000077266">
    <property type="component" value="Unassembled WGS sequence"/>
</dbReference>
<organism evidence="3 4">
    <name type="scientific">Exidia glandulosa HHB12029</name>
    <dbReference type="NCBI Taxonomy" id="1314781"/>
    <lineage>
        <taxon>Eukaryota</taxon>
        <taxon>Fungi</taxon>
        <taxon>Dikarya</taxon>
        <taxon>Basidiomycota</taxon>
        <taxon>Agaricomycotina</taxon>
        <taxon>Agaricomycetes</taxon>
        <taxon>Auriculariales</taxon>
        <taxon>Exidiaceae</taxon>
        <taxon>Exidia</taxon>
    </lineage>
</organism>
<evidence type="ECO:0000313" key="4">
    <source>
        <dbReference type="Proteomes" id="UP000077266"/>
    </source>
</evidence>
<dbReference type="InParanoid" id="A0A165MVB6"/>
<feature type="signal peptide" evidence="2">
    <location>
        <begin position="1"/>
        <end position="19"/>
    </location>
</feature>
<proteinExistence type="predicted"/>
<evidence type="ECO:0000256" key="2">
    <source>
        <dbReference type="SAM" id="SignalP"/>
    </source>
</evidence>
<feature type="compositionally biased region" description="Low complexity" evidence="1">
    <location>
        <begin position="379"/>
        <end position="388"/>
    </location>
</feature>